<evidence type="ECO:0000313" key="1">
    <source>
        <dbReference type="EMBL" id="CAD6260952.1"/>
    </source>
</evidence>
<dbReference type="AlphaFoldDB" id="A0A811QXD0"/>
<name>A0A811QXD0_9POAL</name>
<dbReference type="InterPro" id="IPR004265">
    <property type="entry name" value="Dirigent"/>
</dbReference>
<reference evidence="1" key="1">
    <citation type="submission" date="2020-10" db="EMBL/GenBank/DDBJ databases">
        <authorList>
            <person name="Han B."/>
            <person name="Lu T."/>
            <person name="Zhao Q."/>
            <person name="Huang X."/>
            <person name="Zhao Y."/>
        </authorList>
    </citation>
    <scope>NUCLEOTIDE SEQUENCE</scope>
</reference>
<accession>A0A811QXD0</accession>
<comment type="caution">
    <text evidence="1">The sequence shown here is derived from an EMBL/GenBank/DDBJ whole genome shotgun (WGS) entry which is preliminary data.</text>
</comment>
<organism evidence="1 2">
    <name type="scientific">Miscanthus lutarioriparius</name>
    <dbReference type="NCBI Taxonomy" id="422564"/>
    <lineage>
        <taxon>Eukaryota</taxon>
        <taxon>Viridiplantae</taxon>
        <taxon>Streptophyta</taxon>
        <taxon>Embryophyta</taxon>
        <taxon>Tracheophyta</taxon>
        <taxon>Spermatophyta</taxon>
        <taxon>Magnoliopsida</taxon>
        <taxon>Liliopsida</taxon>
        <taxon>Poales</taxon>
        <taxon>Poaceae</taxon>
        <taxon>PACMAD clade</taxon>
        <taxon>Panicoideae</taxon>
        <taxon>Andropogonodae</taxon>
        <taxon>Andropogoneae</taxon>
        <taxon>Saccharinae</taxon>
        <taxon>Miscanthus</taxon>
    </lineage>
</organism>
<gene>
    <name evidence="1" type="ORF">NCGR_LOCUS44375</name>
</gene>
<dbReference type="Proteomes" id="UP000604825">
    <property type="component" value="Unassembled WGS sequence"/>
</dbReference>
<protein>
    <submittedName>
        <fullName evidence="1">Uncharacterized protein</fullName>
    </submittedName>
</protein>
<sequence>MGSQLSGRITSGMVASAEVNGLLPFRHPNINILPTAMPLPQRASNLINSNNVPYVAGLGNTSSVVIQNSGNLVNGSINIPFVNARDLLLGVTLQNLHFRAHQFRLQQHSSALGQARAPASRALGEP</sequence>
<proteinExistence type="predicted"/>
<keyword evidence="2" id="KW-1185">Reference proteome</keyword>
<evidence type="ECO:0000313" key="2">
    <source>
        <dbReference type="Proteomes" id="UP000604825"/>
    </source>
</evidence>
<dbReference type="PANTHER" id="PTHR46215:SF15">
    <property type="entry name" value="DIRIGENT PROTEIN 24"/>
    <property type="match status" value="1"/>
</dbReference>
<dbReference type="PANTHER" id="PTHR46215">
    <property type="entry name" value="DIRIGENT PROTEIN 24-RELATED"/>
    <property type="match status" value="1"/>
</dbReference>
<dbReference type="EMBL" id="CAJGYO010000011">
    <property type="protein sequence ID" value="CAD6260952.1"/>
    <property type="molecule type" value="Genomic_DNA"/>
</dbReference>